<proteinExistence type="predicted"/>
<reference evidence="1 2" key="1">
    <citation type="submission" date="2014-01" db="EMBL/GenBank/DDBJ databases">
        <authorList>
            <person name="Durkin A.S."/>
            <person name="McCorrison J."/>
            <person name="Torralba M."/>
            <person name="Gillis M."/>
            <person name="Haft D.H."/>
            <person name="Methe B."/>
            <person name="Sutton G."/>
            <person name="Nelson K.E."/>
        </authorList>
    </citation>
    <scope>NUCLEOTIDE SEQUENCE [LARGE SCALE GENOMIC DNA]</scope>
    <source>
        <strain evidence="1 2">205/92</strain>
    </source>
</reference>
<protein>
    <recommendedName>
        <fullName evidence="3">Terpene synthase</fullName>
    </recommendedName>
</protein>
<name>A0AAV3MB53_9GAMM</name>
<sequence length="379" mass="44292">MPLQLPSLPHPFLPAIHPSFYPNNPTPYIQLDEYDHHPFEKVTRDYADHFELYADDTQRARLANCHCAWFGSLMFPVGSDELLQIGIDFCMWSIAYDDEYCDEGEVAHQPEKLIQYSAEIWRQFEVPEYKLSNDRYALAARDLRIRLDKYATAEQTARFVEYMRVYMMAEMWKAVNPAPSLNDYMTIRLTGGGALAFPTLGHIIANVDIAQRDYENRKVRVLFEALANLMVWEAEPHAYIKESVRGATDKEHNLIRVLMRERQYGFDEAIQEYLEMRDRLLGLILRLKKDIEKEAPAGVCEYIETLIRYYMGATVWSQNTRRYKSISGQGGESVFEGGRLTEQLPESQFNATQPIDFDAVRWWWHYDPLNSFDMFSRDA</sequence>
<dbReference type="EMBL" id="JALD01000003">
    <property type="protein sequence ID" value="EUD13044.1"/>
    <property type="molecule type" value="Genomic_DNA"/>
</dbReference>
<dbReference type="AlphaFoldDB" id="A0AAV3MB53"/>
<evidence type="ECO:0008006" key="3">
    <source>
        <dbReference type="Google" id="ProtNLM"/>
    </source>
</evidence>
<dbReference type="Proteomes" id="UP000022311">
    <property type="component" value="Unassembled WGS sequence"/>
</dbReference>
<comment type="caution">
    <text evidence="1">The sequence shown here is derived from an EMBL/GenBank/DDBJ whole genome shotgun (WGS) entry which is preliminary data.</text>
</comment>
<accession>A0AAV3MB53</accession>
<dbReference type="Gene3D" id="1.10.600.10">
    <property type="entry name" value="Farnesyl Diphosphate Synthase"/>
    <property type="match status" value="1"/>
</dbReference>
<evidence type="ECO:0000313" key="1">
    <source>
        <dbReference type="EMBL" id="EUD13044.1"/>
    </source>
</evidence>
<evidence type="ECO:0000313" key="2">
    <source>
        <dbReference type="Proteomes" id="UP000022311"/>
    </source>
</evidence>
<gene>
    <name evidence="1" type="ORF">HMPREF1563_1109</name>
</gene>
<dbReference type="SUPFAM" id="SSF48576">
    <property type="entry name" value="Terpenoid synthases"/>
    <property type="match status" value="1"/>
</dbReference>
<dbReference type="InterPro" id="IPR008949">
    <property type="entry name" value="Isoprenoid_synthase_dom_sf"/>
</dbReference>
<organism evidence="1 2">
    <name type="scientific">Providencia alcalifaciens 205/92</name>
    <dbReference type="NCBI Taxonomy" id="1256988"/>
    <lineage>
        <taxon>Bacteria</taxon>
        <taxon>Pseudomonadati</taxon>
        <taxon>Pseudomonadota</taxon>
        <taxon>Gammaproteobacteria</taxon>
        <taxon>Enterobacterales</taxon>
        <taxon>Morganellaceae</taxon>
        <taxon>Providencia</taxon>
    </lineage>
</organism>
<dbReference type="Pfam" id="PF19086">
    <property type="entry name" value="Terpene_syn_C_2"/>
    <property type="match status" value="1"/>
</dbReference>
<dbReference type="RefSeq" id="WP_036959689.1">
    <property type="nucleotide sequence ID" value="NZ_JALD01000003.1"/>
</dbReference>